<evidence type="ECO:0000256" key="3">
    <source>
        <dbReference type="PROSITE-ProRule" id="PRU00742"/>
    </source>
</evidence>
<dbReference type="GO" id="GO:0008783">
    <property type="term" value="F:agmatinase activity"/>
    <property type="evidence" value="ECO:0007669"/>
    <property type="project" value="TreeGrafter"/>
</dbReference>
<dbReference type="EMBL" id="QEAP01000073">
    <property type="protein sequence ID" value="TPX75660.1"/>
    <property type="molecule type" value="Genomic_DNA"/>
</dbReference>
<dbReference type="CDD" id="cd09988">
    <property type="entry name" value="Formimidoylglutamase"/>
    <property type="match status" value="1"/>
</dbReference>
<dbReference type="GO" id="GO:0046872">
    <property type="term" value="F:metal ion binding"/>
    <property type="evidence" value="ECO:0007669"/>
    <property type="project" value="UniProtKB-KW"/>
</dbReference>
<reference evidence="4 5" key="1">
    <citation type="journal article" date="2019" name="Sci. Rep.">
        <title>Comparative genomics of chytrid fungi reveal insights into the obligate biotrophic and pathogenic lifestyle of Synchytrium endobioticum.</title>
        <authorList>
            <person name="van de Vossenberg B.T.L.H."/>
            <person name="Warris S."/>
            <person name="Nguyen H.D.T."/>
            <person name="van Gent-Pelzer M.P.E."/>
            <person name="Joly D.L."/>
            <person name="van de Geest H.C."/>
            <person name="Bonants P.J.M."/>
            <person name="Smith D.S."/>
            <person name="Levesque C.A."/>
            <person name="van der Lee T.A.J."/>
        </authorList>
    </citation>
    <scope>NUCLEOTIDE SEQUENCE [LARGE SCALE GENOMIC DNA]</scope>
    <source>
        <strain evidence="4 5">CBS 675.73</strain>
    </source>
</reference>
<dbReference type="Gene3D" id="3.40.800.10">
    <property type="entry name" value="Ureohydrolase domain"/>
    <property type="match status" value="1"/>
</dbReference>
<sequence>MSNSIETTVTTSVTHDGQTITTTTTKTTVRPVLAKQRTPAAAAAAAAASTAAPLVDKRVADLIQAGIGKHVTLIGFPYDIGVARNGGRVGARDGPAAFFKLVRERRTGTAVNPELGVDLTTLGVGSLGLIEEGLSLEDAHAKLAAAVKQVLDAGQMSGSIPFVVGGGNDQSYPNASALLSHLDGTNSSIGVINIDAHLDVRPRNAQNEVHSGTPFRQLLQDERFIHGQSLSPATAPNFVEFAAQGSQCAQSHADFVTDSGGAIVWLDAVQESVSAKACFVETLNGMGGDRLFVSFDLDSVHGGDAPGVSCPSPMGLSARDALEICFESGKNPRVALFDLSELNPQIEEYRTARLTAMMFHYFLCGVASRV</sequence>
<evidence type="ECO:0000313" key="5">
    <source>
        <dbReference type="Proteomes" id="UP000320333"/>
    </source>
</evidence>
<gene>
    <name evidence="4" type="ORF">CcCBS67573_g03073</name>
</gene>
<name>A0A507FIX6_9FUNG</name>
<dbReference type="STRING" id="246404.A0A507FIX6"/>
<dbReference type="PANTHER" id="PTHR11358">
    <property type="entry name" value="ARGINASE/AGMATINASE"/>
    <property type="match status" value="1"/>
</dbReference>
<dbReference type="PROSITE" id="PS51409">
    <property type="entry name" value="ARGINASE_2"/>
    <property type="match status" value="1"/>
</dbReference>
<evidence type="ECO:0008006" key="6">
    <source>
        <dbReference type="Google" id="ProtNLM"/>
    </source>
</evidence>
<protein>
    <recommendedName>
        <fullName evidence="6">Formimidoylglutamase</fullName>
    </recommendedName>
</protein>
<dbReference type="Proteomes" id="UP000320333">
    <property type="component" value="Unassembled WGS sequence"/>
</dbReference>
<dbReference type="OrthoDB" id="288726at2759"/>
<accession>A0A507FIX6</accession>
<dbReference type="AlphaFoldDB" id="A0A507FIX6"/>
<dbReference type="Pfam" id="PF00491">
    <property type="entry name" value="Arginase"/>
    <property type="match status" value="1"/>
</dbReference>
<dbReference type="InterPro" id="IPR023696">
    <property type="entry name" value="Ureohydrolase_dom_sf"/>
</dbReference>
<proteinExistence type="inferred from homology"/>
<comment type="caution">
    <text evidence="4">The sequence shown here is derived from an EMBL/GenBank/DDBJ whole genome shotgun (WGS) entry which is preliminary data.</text>
</comment>
<dbReference type="InterPro" id="IPR006035">
    <property type="entry name" value="Ureohydrolase"/>
</dbReference>
<dbReference type="SUPFAM" id="SSF52768">
    <property type="entry name" value="Arginase/deacetylase"/>
    <property type="match status" value="1"/>
</dbReference>
<keyword evidence="2" id="KW-0378">Hydrolase</keyword>
<dbReference type="GO" id="GO:0033389">
    <property type="term" value="P:putrescine biosynthetic process from arginine, via agmatine"/>
    <property type="evidence" value="ECO:0007669"/>
    <property type="project" value="TreeGrafter"/>
</dbReference>
<evidence type="ECO:0000256" key="2">
    <source>
        <dbReference type="ARBA" id="ARBA00022801"/>
    </source>
</evidence>
<keyword evidence="1" id="KW-0479">Metal-binding</keyword>
<keyword evidence="5" id="KW-1185">Reference proteome</keyword>
<comment type="similarity">
    <text evidence="3">Belongs to the arginase family.</text>
</comment>
<evidence type="ECO:0000313" key="4">
    <source>
        <dbReference type="EMBL" id="TPX75660.1"/>
    </source>
</evidence>
<dbReference type="PANTHER" id="PTHR11358:SF26">
    <property type="entry name" value="GUANIDINO ACID HYDROLASE, MITOCHONDRIAL"/>
    <property type="match status" value="1"/>
</dbReference>
<evidence type="ECO:0000256" key="1">
    <source>
        <dbReference type="ARBA" id="ARBA00022723"/>
    </source>
</evidence>
<organism evidence="4 5">
    <name type="scientific">Chytriomyces confervae</name>
    <dbReference type="NCBI Taxonomy" id="246404"/>
    <lineage>
        <taxon>Eukaryota</taxon>
        <taxon>Fungi</taxon>
        <taxon>Fungi incertae sedis</taxon>
        <taxon>Chytridiomycota</taxon>
        <taxon>Chytridiomycota incertae sedis</taxon>
        <taxon>Chytridiomycetes</taxon>
        <taxon>Chytridiales</taxon>
        <taxon>Chytriomycetaceae</taxon>
        <taxon>Chytriomyces</taxon>
    </lineage>
</organism>